<feature type="region of interest" description="Disordered" evidence="1">
    <location>
        <begin position="468"/>
        <end position="489"/>
    </location>
</feature>
<name>A0A9Q1K063_9CARY</name>
<feature type="region of interest" description="Disordered" evidence="1">
    <location>
        <begin position="56"/>
        <end position="79"/>
    </location>
</feature>
<feature type="compositionally biased region" description="Basic residues" evidence="1">
    <location>
        <begin position="582"/>
        <end position="593"/>
    </location>
</feature>
<feature type="region of interest" description="Disordered" evidence="1">
    <location>
        <begin position="547"/>
        <end position="643"/>
    </location>
</feature>
<reference evidence="2" key="1">
    <citation type="submission" date="2022-04" db="EMBL/GenBank/DDBJ databases">
        <title>Carnegiea gigantea Genome sequencing and assembly v2.</title>
        <authorList>
            <person name="Copetti D."/>
            <person name="Sanderson M.J."/>
            <person name="Burquez A."/>
            <person name="Wojciechowski M.F."/>
        </authorList>
    </citation>
    <scope>NUCLEOTIDE SEQUENCE</scope>
    <source>
        <strain evidence="2">SGP5-SGP5p</strain>
        <tissue evidence="2">Aerial part</tissue>
    </source>
</reference>
<keyword evidence="3" id="KW-1185">Reference proteome</keyword>
<evidence type="ECO:0008006" key="4">
    <source>
        <dbReference type="Google" id="ProtNLM"/>
    </source>
</evidence>
<evidence type="ECO:0000313" key="3">
    <source>
        <dbReference type="Proteomes" id="UP001153076"/>
    </source>
</evidence>
<proteinExistence type="predicted"/>
<feature type="compositionally biased region" description="Basic and acidic residues" evidence="1">
    <location>
        <begin position="624"/>
        <end position="638"/>
    </location>
</feature>
<dbReference type="Proteomes" id="UP001153076">
    <property type="component" value="Unassembled WGS sequence"/>
</dbReference>
<evidence type="ECO:0000313" key="2">
    <source>
        <dbReference type="EMBL" id="KAJ8434227.1"/>
    </source>
</evidence>
<dbReference type="AlphaFoldDB" id="A0A9Q1K063"/>
<dbReference type="EMBL" id="JAKOGI010000491">
    <property type="protein sequence ID" value="KAJ8434227.1"/>
    <property type="molecule type" value="Genomic_DNA"/>
</dbReference>
<organism evidence="2 3">
    <name type="scientific">Carnegiea gigantea</name>
    <dbReference type="NCBI Taxonomy" id="171969"/>
    <lineage>
        <taxon>Eukaryota</taxon>
        <taxon>Viridiplantae</taxon>
        <taxon>Streptophyta</taxon>
        <taxon>Embryophyta</taxon>
        <taxon>Tracheophyta</taxon>
        <taxon>Spermatophyta</taxon>
        <taxon>Magnoliopsida</taxon>
        <taxon>eudicotyledons</taxon>
        <taxon>Gunneridae</taxon>
        <taxon>Pentapetalae</taxon>
        <taxon>Caryophyllales</taxon>
        <taxon>Cactineae</taxon>
        <taxon>Cactaceae</taxon>
        <taxon>Cactoideae</taxon>
        <taxon>Echinocereeae</taxon>
        <taxon>Carnegiea</taxon>
    </lineage>
</organism>
<comment type="caution">
    <text evidence="2">The sequence shown here is derived from an EMBL/GenBank/DDBJ whole genome shotgun (WGS) entry which is preliminary data.</text>
</comment>
<protein>
    <recommendedName>
        <fullName evidence="4">Aminotransferase-like plant mobile domain-containing protein</fullName>
    </recommendedName>
</protein>
<evidence type="ECO:0000256" key="1">
    <source>
        <dbReference type="SAM" id="MobiDB-lite"/>
    </source>
</evidence>
<dbReference type="OrthoDB" id="723791at2759"/>
<accession>A0A9Q1K063</accession>
<sequence>MEGVEAIDINSKGAMKVAQLSPLCSHGEGPTNSTELLFRSQRGEHAITLDVEEGEGVGNVTGSEYAPSKTGTSTEDTVSMVDESCEAVGGSSSEGDDVEEVHADSAKAGVDSCTGEGLGSPVTDKVVEFGEDDLSTTELVRMVRLRMAQYVKEKSENLKSEKGRKRLVFRNYINVMKKQLDANKEPEKLGLWLSLYAWRVMNRVMFLRTPYGAAWSMHKYMEDIHRMGEYVWAEAVWCILVEAIEKMQRKLERPVSDVQMNRFFLLIRVWLYEHTTRFAQHDKCKFPRLASWDNVDHGGRYDAFQLIEGIKESEGMLSYEERLERACEELRAKKGKHVDTLRMLEFWKSHAHELEARLKRCAAPAAPQDTRPQPGGDVGVDVQNGLDSMARAVTDVGEATVHEISLVKGVDKDATCQTTANIPGDAPQCSEPHVQPSAEVEDIGERADDVAVMPCREDDQQLVPEVRESGAMPGPHVGEAAETTDGPGPAVEDVYVGGSSTAREGECTPPASSAANVKDYTHATNDPKMQSLHHAPPTIADSAAADHEDGEIPGETKRTSPDADDVGCGDNGGGNSSNIVTHMRRKPRSRKPTVVHGSPLTDPTRLPGARKSKKDMNEGVTAADEPRAVDDPGERSVDPPDLSIQPLSVEGSSICPSVEDLNKIKLTKQALMNFTCMLFVVCVLEMCHSWLRIMQVLAGYISTPLSAMEMDLVTKCYFVLDMCADIDGQGGGHTGVSAEAYAGKLVTGPHPCGSKGGSRGQVTLHNKGRISGIIWDNFKATLSQTLAAKSRRELLDSAVNRVVVGASTVCFILTDMVRSMYTTSLTLLTMFACVKRIALVLTFLCSTTYTDAG</sequence>
<gene>
    <name evidence="2" type="ORF">Cgig2_005906</name>
</gene>